<accession>A0AAD9TYJ1</accession>
<dbReference type="AlphaFoldDB" id="A0AAD9TYJ1"/>
<name>A0AAD9TYJ1_9ROSI</name>
<evidence type="ECO:0000313" key="2">
    <source>
        <dbReference type="Proteomes" id="UP001280121"/>
    </source>
</evidence>
<dbReference type="EMBL" id="JANJYI010000006">
    <property type="protein sequence ID" value="KAK2644482.1"/>
    <property type="molecule type" value="Genomic_DNA"/>
</dbReference>
<dbReference type="Proteomes" id="UP001280121">
    <property type="component" value="Unassembled WGS sequence"/>
</dbReference>
<gene>
    <name evidence="1" type="ORF">Ddye_019677</name>
</gene>
<evidence type="ECO:0000313" key="1">
    <source>
        <dbReference type="EMBL" id="KAK2644482.1"/>
    </source>
</evidence>
<reference evidence="1" key="1">
    <citation type="journal article" date="2023" name="Plant J.">
        <title>Genome sequences and population genomics provide insights into the demographic history, inbreeding, and mutation load of two 'living fossil' tree species of Dipteronia.</title>
        <authorList>
            <person name="Feng Y."/>
            <person name="Comes H.P."/>
            <person name="Chen J."/>
            <person name="Zhu S."/>
            <person name="Lu R."/>
            <person name="Zhang X."/>
            <person name="Li P."/>
            <person name="Qiu J."/>
            <person name="Olsen K.M."/>
            <person name="Qiu Y."/>
        </authorList>
    </citation>
    <scope>NUCLEOTIDE SEQUENCE</scope>
    <source>
        <strain evidence="1">KIB01</strain>
    </source>
</reference>
<comment type="caution">
    <text evidence="1">The sequence shown here is derived from an EMBL/GenBank/DDBJ whole genome shotgun (WGS) entry which is preliminary data.</text>
</comment>
<sequence length="157" mass="18425">MDVIDVDAPNLLSFSFECQDFLYLCSIKGSRRCPCKLKFLIKPDTEGDILVLTWFSIIKEEFIGVAHQVKELSMSINIMIPLFFYEMMINRDTKCCNSHIIKCWRHYLKDFKIESFVPYKDPEPLHVDNLIAELPGLPDGTIRFHLDWCFFLHIDEA</sequence>
<keyword evidence="2" id="KW-1185">Reference proteome</keyword>
<organism evidence="1 2">
    <name type="scientific">Dipteronia dyeriana</name>
    <dbReference type="NCBI Taxonomy" id="168575"/>
    <lineage>
        <taxon>Eukaryota</taxon>
        <taxon>Viridiplantae</taxon>
        <taxon>Streptophyta</taxon>
        <taxon>Embryophyta</taxon>
        <taxon>Tracheophyta</taxon>
        <taxon>Spermatophyta</taxon>
        <taxon>Magnoliopsida</taxon>
        <taxon>eudicotyledons</taxon>
        <taxon>Gunneridae</taxon>
        <taxon>Pentapetalae</taxon>
        <taxon>rosids</taxon>
        <taxon>malvids</taxon>
        <taxon>Sapindales</taxon>
        <taxon>Sapindaceae</taxon>
        <taxon>Hippocastanoideae</taxon>
        <taxon>Acereae</taxon>
        <taxon>Dipteronia</taxon>
    </lineage>
</organism>
<protein>
    <submittedName>
        <fullName evidence="1">Uncharacterized protein</fullName>
    </submittedName>
</protein>
<proteinExistence type="predicted"/>